<keyword evidence="8" id="KW-1185">Reference proteome</keyword>
<dbReference type="GO" id="GO:0006355">
    <property type="term" value="P:regulation of DNA-templated transcription"/>
    <property type="evidence" value="ECO:0007669"/>
    <property type="project" value="InterPro"/>
</dbReference>
<dbReference type="PROSITE" id="PS50112">
    <property type="entry name" value="PAS"/>
    <property type="match status" value="2"/>
</dbReference>
<keyword evidence="3" id="KW-0157">Chromophore</keyword>
<dbReference type="NCBIfam" id="TIGR00229">
    <property type="entry name" value="sensory_box"/>
    <property type="match status" value="3"/>
</dbReference>
<comment type="caution">
    <text evidence="7">The sequence shown here is derived from an EMBL/GenBank/DDBJ whole genome shotgun (WGS) entry which is preliminary data.</text>
</comment>
<dbReference type="InterPro" id="IPR001610">
    <property type="entry name" value="PAC"/>
</dbReference>
<feature type="domain" description="PAC" evidence="6">
    <location>
        <begin position="294"/>
        <end position="346"/>
    </location>
</feature>
<name>A0A0W1SW76_9EURY</name>
<dbReference type="PROSITE" id="PS50113">
    <property type="entry name" value="PAC"/>
    <property type="match status" value="3"/>
</dbReference>
<evidence type="ECO:0000256" key="3">
    <source>
        <dbReference type="ARBA" id="ARBA00022991"/>
    </source>
</evidence>
<dbReference type="SUPFAM" id="SSF55785">
    <property type="entry name" value="PYP-like sensor domain (PAS domain)"/>
    <property type="match status" value="3"/>
</dbReference>
<keyword evidence="1" id="KW-0285">Flavoprotein</keyword>
<dbReference type="PROSITE" id="PS50109">
    <property type="entry name" value="HIS_KIN"/>
    <property type="match status" value="1"/>
</dbReference>
<dbReference type="InterPro" id="IPR003594">
    <property type="entry name" value="HATPase_dom"/>
</dbReference>
<dbReference type="CDD" id="cd00130">
    <property type="entry name" value="PAS"/>
    <property type="match status" value="3"/>
</dbReference>
<evidence type="ECO:0008006" key="9">
    <source>
        <dbReference type="Google" id="ProtNLM"/>
    </source>
</evidence>
<organism evidence="7 8">
    <name type="scientific">Haloferax profundi</name>
    <dbReference type="NCBI Taxonomy" id="1544718"/>
    <lineage>
        <taxon>Archaea</taxon>
        <taxon>Methanobacteriati</taxon>
        <taxon>Methanobacteriota</taxon>
        <taxon>Stenosarchaea group</taxon>
        <taxon>Halobacteria</taxon>
        <taxon>Halobacteriales</taxon>
        <taxon>Haloferacaceae</taxon>
        <taxon>Haloferax</taxon>
    </lineage>
</organism>
<dbReference type="InterPro" id="IPR013655">
    <property type="entry name" value="PAS_fold_3"/>
</dbReference>
<dbReference type="Gene3D" id="3.30.565.10">
    <property type="entry name" value="Histidine kinase-like ATPase, C-terminal domain"/>
    <property type="match status" value="1"/>
</dbReference>
<dbReference type="InterPro" id="IPR035965">
    <property type="entry name" value="PAS-like_dom_sf"/>
</dbReference>
<dbReference type="Pfam" id="PF00989">
    <property type="entry name" value="PAS"/>
    <property type="match status" value="1"/>
</dbReference>
<dbReference type="Proteomes" id="UP000053157">
    <property type="component" value="Unassembled WGS sequence"/>
</dbReference>
<feature type="domain" description="Histidine kinase" evidence="4">
    <location>
        <begin position="472"/>
        <end position="677"/>
    </location>
</feature>
<dbReference type="Gene3D" id="2.10.70.100">
    <property type="match status" value="1"/>
</dbReference>
<dbReference type="Pfam" id="PF02518">
    <property type="entry name" value="HATPase_c"/>
    <property type="match status" value="1"/>
</dbReference>
<dbReference type="InterPro" id="IPR013767">
    <property type="entry name" value="PAS_fold"/>
</dbReference>
<dbReference type="InterPro" id="IPR005467">
    <property type="entry name" value="His_kinase_dom"/>
</dbReference>
<reference evidence="7 8" key="1">
    <citation type="submission" date="2015-12" db="EMBL/GenBank/DDBJ databases">
        <title>Haloferax profundi sp. nov. isolated from the Discovery deep brine-seawater interface in the Red Sea.</title>
        <authorList>
            <person name="Zhang G."/>
            <person name="Stingl U."/>
            <person name="Rashid M."/>
        </authorList>
    </citation>
    <scope>NUCLEOTIDE SEQUENCE [LARGE SCALE GENOMIC DNA]</scope>
    <source>
        <strain evidence="7 8">SB29</strain>
    </source>
</reference>
<feature type="domain" description="PAC" evidence="6">
    <location>
        <begin position="414"/>
        <end position="468"/>
    </location>
</feature>
<evidence type="ECO:0000259" key="5">
    <source>
        <dbReference type="PROSITE" id="PS50112"/>
    </source>
</evidence>
<dbReference type="PANTHER" id="PTHR47429:SF2">
    <property type="entry name" value="PROTEIN TWIN LOV 1"/>
    <property type="match status" value="1"/>
</dbReference>
<dbReference type="PANTHER" id="PTHR47429">
    <property type="entry name" value="PROTEIN TWIN LOV 1"/>
    <property type="match status" value="1"/>
</dbReference>
<dbReference type="SMART" id="SM00091">
    <property type="entry name" value="PAS"/>
    <property type="match status" value="2"/>
</dbReference>
<evidence type="ECO:0000256" key="2">
    <source>
        <dbReference type="ARBA" id="ARBA00022643"/>
    </source>
</evidence>
<evidence type="ECO:0000256" key="1">
    <source>
        <dbReference type="ARBA" id="ARBA00022630"/>
    </source>
</evidence>
<accession>A0A0W1SW76</accession>
<dbReference type="Gene3D" id="3.30.450.20">
    <property type="entry name" value="PAS domain"/>
    <property type="match status" value="3"/>
</dbReference>
<dbReference type="EMBL" id="LOPV01000026">
    <property type="protein sequence ID" value="KTG30713.1"/>
    <property type="molecule type" value="Genomic_DNA"/>
</dbReference>
<gene>
    <name evidence="7" type="ORF">AUR66_06575</name>
</gene>
<feature type="domain" description="PAC" evidence="6">
    <location>
        <begin position="170"/>
        <end position="221"/>
    </location>
</feature>
<sequence>MSPGAAAILGIDEEEALNQDVVDVVLSRFEITRQALNSVIETQSPVPIERRGSDCPDCSGWMLPDDDGILLVLIGQAAVSAEETDESPFDGETERRKALLRHTEALAETGGWEADLEEGELRWTRGTRKIHDVSDEYQPTVDKALSFYHPADRQTVIKAIERAADNGEPYDIEARIRTATGRKRWVRSVGEPVYADGTIVKFRGAIRDITDEHDQQQSIKLLRRAIDNAPVGVTLADMDQDDEPLIYVNDAFEDLTGYSEADSLGRNCRFLQGPETDPETVASIRDAIDEHDTVTVELRNYRKDGTQFWNRVTLAPVTDSSGDVSHYIGFQADVTERKQAEKQLRQFKRAVESSGHAIYITDVDGEIQYVNERFEALTGYSVDDAVGNTPAILNSGKMPPEYFERLWDEITAGNAFEERIVDKDSDGRLYHAHQTISPLTDEDGDVTGFIAVQTDITDRIERDQQVAVLDRVLRHNLRNDMNIILGHADRLEGQLDGNLAESAAKIQSTGEQLMALAEKERTIAELFSDPPEARSLQVSRLVDSAVASVRAEYPEASISVTAPDHVSVTVTGQIEHALRELIENAIVHTDQDEPTVEIDVTSTEQTATISIADRGPGIPEIERELVTADSLPDSLYHTDGIGLWLASWITGRAGSSIEFEDREPHGTVVRVSLPCSNE</sequence>
<keyword evidence="2" id="KW-0288">FMN</keyword>
<dbReference type="SMART" id="SM00086">
    <property type="entry name" value="PAC"/>
    <property type="match status" value="3"/>
</dbReference>
<dbReference type="AlphaFoldDB" id="A0A0W1SW76"/>
<dbReference type="InterPro" id="IPR000014">
    <property type="entry name" value="PAS"/>
</dbReference>
<evidence type="ECO:0000259" key="4">
    <source>
        <dbReference type="PROSITE" id="PS50109"/>
    </source>
</evidence>
<dbReference type="RefSeq" id="WP_058570769.1">
    <property type="nucleotide sequence ID" value="NZ_LOPV01000026.1"/>
</dbReference>
<protein>
    <recommendedName>
        <fullName evidence="9">Diguanylate cyclase</fullName>
    </recommendedName>
</protein>
<evidence type="ECO:0000313" key="8">
    <source>
        <dbReference type="Proteomes" id="UP000053157"/>
    </source>
</evidence>
<dbReference type="SUPFAM" id="SSF55874">
    <property type="entry name" value="ATPase domain of HSP90 chaperone/DNA topoisomerase II/histidine kinase"/>
    <property type="match status" value="1"/>
</dbReference>
<dbReference type="InterPro" id="IPR036890">
    <property type="entry name" value="HATPase_C_sf"/>
</dbReference>
<evidence type="ECO:0000259" key="6">
    <source>
        <dbReference type="PROSITE" id="PS50113"/>
    </source>
</evidence>
<dbReference type="Pfam" id="PF13426">
    <property type="entry name" value="PAS_9"/>
    <property type="match status" value="1"/>
</dbReference>
<dbReference type="OrthoDB" id="230688at2157"/>
<feature type="domain" description="PAS" evidence="5">
    <location>
        <begin position="343"/>
        <end position="389"/>
    </location>
</feature>
<dbReference type="SMART" id="SM00387">
    <property type="entry name" value="HATPase_c"/>
    <property type="match status" value="1"/>
</dbReference>
<dbReference type="InterPro" id="IPR000700">
    <property type="entry name" value="PAS-assoc_C"/>
</dbReference>
<evidence type="ECO:0000313" key="7">
    <source>
        <dbReference type="EMBL" id="KTG30713.1"/>
    </source>
</evidence>
<feature type="domain" description="PAS" evidence="5">
    <location>
        <begin position="218"/>
        <end position="291"/>
    </location>
</feature>
<proteinExistence type="predicted"/>
<dbReference type="Pfam" id="PF08447">
    <property type="entry name" value="PAS_3"/>
    <property type="match status" value="1"/>
</dbReference>